<dbReference type="InterPro" id="IPR036396">
    <property type="entry name" value="Cyt_P450_sf"/>
</dbReference>
<keyword evidence="3 7" id="KW-0479">Metal-binding</keyword>
<dbReference type="SUPFAM" id="SSF48264">
    <property type="entry name" value="Cytochrome P450"/>
    <property type="match status" value="1"/>
</dbReference>
<keyword evidence="10" id="KW-1185">Reference proteome</keyword>
<dbReference type="Pfam" id="PF00067">
    <property type="entry name" value="p450"/>
    <property type="match status" value="2"/>
</dbReference>
<keyword evidence="4 8" id="KW-0560">Oxidoreductase</keyword>
<dbReference type="InterPro" id="IPR002401">
    <property type="entry name" value="Cyt_P450_E_grp-I"/>
</dbReference>
<dbReference type="EMBL" id="JAEAOA010000554">
    <property type="protein sequence ID" value="KAK3589272.1"/>
    <property type="molecule type" value="Genomic_DNA"/>
</dbReference>
<dbReference type="Gene3D" id="1.10.630.10">
    <property type="entry name" value="Cytochrome P450"/>
    <property type="match status" value="1"/>
</dbReference>
<gene>
    <name evidence="9" type="ORF">CHS0354_008335</name>
</gene>
<dbReference type="GO" id="GO:0042446">
    <property type="term" value="P:hormone biosynthetic process"/>
    <property type="evidence" value="ECO:0007669"/>
    <property type="project" value="TreeGrafter"/>
</dbReference>
<comment type="similarity">
    <text evidence="1 8">Belongs to the cytochrome P450 family.</text>
</comment>
<evidence type="ECO:0000256" key="4">
    <source>
        <dbReference type="ARBA" id="ARBA00023002"/>
    </source>
</evidence>
<name>A0AAE0SCE4_9BIVA</name>
<accession>A0AAE0SCE4</accession>
<evidence type="ECO:0000256" key="6">
    <source>
        <dbReference type="ARBA" id="ARBA00023033"/>
    </source>
</evidence>
<comment type="caution">
    <text evidence="9">The sequence shown here is derived from an EMBL/GenBank/DDBJ whole genome shotgun (WGS) entry which is preliminary data.</text>
</comment>
<evidence type="ECO:0000313" key="10">
    <source>
        <dbReference type="Proteomes" id="UP001195483"/>
    </source>
</evidence>
<evidence type="ECO:0000313" key="9">
    <source>
        <dbReference type="EMBL" id="KAK3589272.1"/>
    </source>
</evidence>
<dbReference type="PROSITE" id="PS00086">
    <property type="entry name" value="CYTOCHROME_P450"/>
    <property type="match status" value="1"/>
</dbReference>
<dbReference type="InterPro" id="IPR017972">
    <property type="entry name" value="Cyt_P450_CS"/>
</dbReference>
<reference evidence="9" key="3">
    <citation type="submission" date="2023-05" db="EMBL/GenBank/DDBJ databases">
        <authorList>
            <person name="Smith C.H."/>
        </authorList>
    </citation>
    <scope>NUCLEOTIDE SEQUENCE</scope>
    <source>
        <strain evidence="9">CHS0354</strain>
        <tissue evidence="9">Mantle</tissue>
    </source>
</reference>
<keyword evidence="2 7" id="KW-0349">Heme</keyword>
<sequence length="395" mass="44625">MKLSLIPQDDVGICIRYEEIKIGRGNNVGSLHGGKRTVSYMKKGLKMHDQGVSQFETMAKKELDKLLKSVEDQRDRDFNPREFVAKYVANYVTILYSGSVLDETDAKVIWEYNYAIKGLLDASTDTMLLTFPFLRFLPTNSGHIYRRMMEAKEELLKKFFQSQKETYQPGQERGLVDALFKLQSEERHDGEMQCLTDPQIKAIIQDVIFGGISSVTNSILSILIVLLHNHECVNKIYNEIVKVVGLDRYPSLQDRPAMPYTEAVILEALRYTTPVPISAPHRAMNEVEFEGYTIPKDALGDPWIFRPERFLDENGGILPAEHTLRQSLVNFGTGPRGCVGESLAKSRMFLCLTALVQKFDLLPPDVGTLVSDDARTFLPGGVLRPADYNLRAVAR</sequence>
<keyword evidence="5 7" id="KW-0408">Iron</keyword>
<dbReference type="GO" id="GO:0005506">
    <property type="term" value="F:iron ion binding"/>
    <property type="evidence" value="ECO:0007669"/>
    <property type="project" value="InterPro"/>
</dbReference>
<feature type="binding site" description="axial binding residue" evidence="7">
    <location>
        <position position="338"/>
    </location>
    <ligand>
        <name>heme</name>
        <dbReference type="ChEBI" id="CHEBI:30413"/>
    </ligand>
    <ligandPart>
        <name>Fe</name>
        <dbReference type="ChEBI" id="CHEBI:18248"/>
    </ligandPart>
</feature>
<evidence type="ECO:0008006" key="11">
    <source>
        <dbReference type="Google" id="ProtNLM"/>
    </source>
</evidence>
<dbReference type="PANTHER" id="PTHR24289">
    <property type="entry name" value="STEROID 17-ALPHA-HYDROXYLASE/17,20 LYASE"/>
    <property type="match status" value="1"/>
</dbReference>
<evidence type="ECO:0000256" key="7">
    <source>
        <dbReference type="PIRSR" id="PIRSR602401-1"/>
    </source>
</evidence>
<dbReference type="GO" id="GO:0042448">
    <property type="term" value="P:progesterone metabolic process"/>
    <property type="evidence" value="ECO:0007669"/>
    <property type="project" value="TreeGrafter"/>
</dbReference>
<evidence type="ECO:0000256" key="2">
    <source>
        <dbReference type="ARBA" id="ARBA00022617"/>
    </source>
</evidence>
<dbReference type="PRINTS" id="PR00385">
    <property type="entry name" value="P450"/>
</dbReference>
<protein>
    <recommendedName>
        <fullName evidence="11">Cytochrome P450</fullName>
    </recommendedName>
</protein>
<dbReference type="AlphaFoldDB" id="A0AAE0SCE4"/>
<organism evidence="9 10">
    <name type="scientific">Potamilus streckersoni</name>
    <dbReference type="NCBI Taxonomy" id="2493646"/>
    <lineage>
        <taxon>Eukaryota</taxon>
        <taxon>Metazoa</taxon>
        <taxon>Spiralia</taxon>
        <taxon>Lophotrochozoa</taxon>
        <taxon>Mollusca</taxon>
        <taxon>Bivalvia</taxon>
        <taxon>Autobranchia</taxon>
        <taxon>Heteroconchia</taxon>
        <taxon>Palaeoheterodonta</taxon>
        <taxon>Unionida</taxon>
        <taxon>Unionoidea</taxon>
        <taxon>Unionidae</taxon>
        <taxon>Ambleminae</taxon>
        <taxon>Lampsilini</taxon>
        <taxon>Potamilus</taxon>
    </lineage>
</organism>
<reference evidence="9" key="2">
    <citation type="journal article" date="2021" name="Genome Biol. Evol.">
        <title>Developing a high-quality reference genome for a parasitic bivalve with doubly uniparental inheritance (Bivalvia: Unionida).</title>
        <authorList>
            <person name="Smith C.H."/>
        </authorList>
    </citation>
    <scope>NUCLEOTIDE SEQUENCE</scope>
    <source>
        <strain evidence="9">CHS0354</strain>
        <tissue evidence="9">Mantle</tissue>
    </source>
</reference>
<dbReference type="PRINTS" id="PR00463">
    <property type="entry name" value="EP450I"/>
</dbReference>
<comment type="cofactor">
    <cofactor evidence="7">
        <name>heme</name>
        <dbReference type="ChEBI" id="CHEBI:30413"/>
    </cofactor>
</comment>
<evidence type="ECO:0000256" key="8">
    <source>
        <dbReference type="RuleBase" id="RU000461"/>
    </source>
</evidence>
<dbReference type="PANTHER" id="PTHR24289:SF1">
    <property type="entry name" value="STEROID 17-ALPHA-HYDROXYLASE_17,20 LYASE"/>
    <property type="match status" value="1"/>
</dbReference>
<proteinExistence type="inferred from homology"/>
<dbReference type="GO" id="GO:0020037">
    <property type="term" value="F:heme binding"/>
    <property type="evidence" value="ECO:0007669"/>
    <property type="project" value="InterPro"/>
</dbReference>
<keyword evidence="6 8" id="KW-0503">Monooxygenase</keyword>
<dbReference type="GO" id="GO:0004508">
    <property type="term" value="F:steroid 17-alpha-monooxygenase activity"/>
    <property type="evidence" value="ECO:0007669"/>
    <property type="project" value="TreeGrafter"/>
</dbReference>
<dbReference type="Proteomes" id="UP001195483">
    <property type="component" value="Unassembled WGS sequence"/>
</dbReference>
<reference evidence="9" key="1">
    <citation type="journal article" date="2021" name="Genome Biol. Evol.">
        <title>A High-Quality Reference Genome for a Parasitic Bivalve with Doubly Uniparental Inheritance (Bivalvia: Unionida).</title>
        <authorList>
            <person name="Smith C.H."/>
        </authorList>
    </citation>
    <scope>NUCLEOTIDE SEQUENCE</scope>
    <source>
        <strain evidence="9">CHS0354</strain>
    </source>
</reference>
<evidence type="ECO:0000256" key="3">
    <source>
        <dbReference type="ARBA" id="ARBA00022723"/>
    </source>
</evidence>
<evidence type="ECO:0000256" key="5">
    <source>
        <dbReference type="ARBA" id="ARBA00023004"/>
    </source>
</evidence>
<dbReference type="InterPro" id="IPR001128">
    <property type="entry name" value="Cyt_P450"/>
</dbReference>
<evidence type="ECO:0000256" key="1">
    <source>
        <dbReference type="ARBA" id="ARBA00010617"/>
    </source>
</evidence>